<reference evidence="3" key="1">
    <citation type="submission" date="2022-10" db="EMBL/GenBank/DDBJ databases">
        <title>Genome sequences of endogenous nimaviruses in decapod crustaceans.</title>
        <authorList>
            <person name="Kawato S."/>
            <person name="Nozaki R."/>
            <person name="Kondo H."/>
            <person name="Hirono I."/>
        </authorList>
    </citation>
    <scope>NUCLEOTIDE SEQUENCE</scope>
    <source>
        <strain evidence="3">Kagawa2020</strain>
    </source>
</reference>
<feature type="region of interest" description="Disordered" evidence="2">
    <location>
        <begin position="1"/>
        <end position="21"/>
    </location>
</feature>
<name>A0A9C7BQ51_9VIRU</name>
<evidence type="ECO:0000313" key="3">
    <source>
        <dbReference type="EMBL" id="BDT62310.1"/>
    </source>
</evidence>
<feature type="coiled-coil region" evidence="1">
    <location>
        <begin position="122"/>
        <end position="156"/>
    </location>
</feature>
<protein>
    <submittedName>
        <fullName evidence="3">Uncharacterized protein</fullName>
    </submittedName>
</protein>
<organism evidence="3">
    <name type="scientific">Penaeus semisulcatus majanivirus</name>
    <dbReference type="NCBI Taxonomy" id="2984274"/>
    <lineage>
        <taxon>Viruses</taxon>
        <taxon>Viruses incertae sedis</taxon>
        <taxon>Naldaviricetes</taxon>
        <taxon>Nimaviridae</taxon>
    </lineage>
</organism>
<evidence type="ECO:0000256" key="2">
    <source>
        <dbReference type="SAM" id="MobiDB-lite"/>
    </source>
</evidence>
<evidence type="ECO:0000256" key="1">
    <source>
        <dbReference type="SAM" id="Coils"/>
    </source>
</evidence>
<sequence>MDTHKSQDEELKTQDDTRQKMSPRDNADIIFKCLTARDDYGIRKTTVERVYTCPKIEVLDMLSDFLQCQVTKTCTEHIYKCTYKTEPPFFLYITDKLKFNMEAVNRPIYILQQKIESAISAYNEVKTARDILQGKKEVLEKQFRKVLEDNQAMMKEAQVTLRFKNAPKKRRVNSTD</sequence>
<proteinExistence type="predicted"/>
<dbReference type="EMBL" id="LC738873">
    <property type="protein sequence ID" value="BDT62310.1"/>
    <property type="molecule type" value="Genomic_DNA"/>
</dbReference>
<keyword evidence="1" id="KW-0175">Coiled coil</keyword>
<accession>A0A9C7BQ51</accession>